<dbReference type="EMBL" id="CP040098">
    <property type="protein sequence ID" value="QCQ22264.1"/>
    <property type="molecule type" value="Genomic_DNA"/>
</dbReference>
<dbReference type="Pfam" id="PF00534">
    <property type="entry name" value="Glycos_transf_1"/>
    <property type="match status" value="1"/>
</dbReference>
<dbReference type="OrthoDB" id="5443996at2"/>
<gene>
    <name evidence="2" type="ORF">FDQ92_08880</name>
</gene>
<dbReference type="Gene3D" id="3.40.50.2000">
    <property type="entry name" value="Glycogen Phosphorylase B"/>
    <property type="match status" value="2"/>
</dbReference>
<dbReference type="PANTHER" id="PTHR45947">
    <property type="entry name" value="SULFOQUINOVOSYL TRANSFERASE SQD2"/>
    <property type="match status" value="1"/>
</dbReference>
<accession>A0A4P8L3C5</accession>
<dbReference type="AlphaFoldDB" id="A0A4P8L3C5"/>
<protein>
    <submittedName>
        <fullName evidence="2">Glycosyltransferase family 4 protein</fullName>
    </submittedName>
</protein>
<reference evidence="2 3" key="1">
    <citation type="submission" date="2019-05" db="EMBL/GenBank/DDBJ databases">
        <title>The Complete Genome Sequence of the n-alkane-degrading Desulfoglaeba alkanexedens ALDC reveals multiple alkylsuccinate synthase gene clusters.</title>
        <authorList>
            <person name="Callaghan A.V."/>
            <person name="Davidova I.A."/>
            <person name="Duncan K.E."/>
            <person name="Morris B."/>
            <person name="McInerney M.J."/>
        </authorList>
    </citation>
    <scope>NUCLEOTIDE SEQUENCE [LARGE SCALE GENOMIC DNA]</scope>
    <source>
        <strain evidence="2 3">ALDC</strain>
    </source>
</reference>
<evidence type="ECO:0000313" key="3">
    <source>
        <dbReference type="Proteomes" id="UP000298602"/>
    </source>
</evidence>
<evidence type="ECO:0000313" key="2">
    <source>
        <dbReference type="EMBL" id="QCQ22264.1"/>
    </source>
</evidence>
<name>A0A4P8L3C5_9BACT</name>
<dbReference type="SUPFAM" id="SSF53756">
    <property type="entry name" value="UDP-Glycosyltransferase/glycogen phosphorylase"/>
    <property type="match status" value="1"/>
</dbReference>
<organism evidence="2 3">
    <name type="scientific">Desulfoglaeba alkanexedens ALDC</name>
    <dbReference type="NCBI Taxonomy" id="980445"/>
    <lineage>
        <taxon>Bacteria</taxon>
        <taxon>Pseudomonadati</taxon>
        <taxon>Thermodesulfobacteriota</taxon>
        <taxon>Syntrophobacteria</taxon>
        <taxon>Syntrophobacterales</taxon>
        <taxon>Syntrophobacteraceae</taxon>
        <taxon>Desulfoglaeba</taxon>
    </lineage>
</organism>
<dbReference type="InterPro" id="IPR050194">
    <property type="entry name" value="Glycosyltransferase_grp1"/>
</dbReference>
<dbReference type="RefSeq" id="WP_137424293.1">
    <property type="nucleotide sequence ID" value="NZ_CP040098.1"/>
</dbReference>
<dbReference type="PANTHER" id="PTHR45947:SF3">
    <property type="entry name" value="SULFOQUINOVOSYL TRANSFERASE SQD2"/>
    <property type="match status" value="1"/>
</dbReference>
<dbReference type="InterPro" id="IPR001296">
    <property type="entry name" value="Glyco_trans_1"/>
</dbReference>
<dbReference type="KEGG" id="dax:FDQ92_08880"/>
<dbReference type="GO" id="GO:0016757">
    <property type="term" value="F:glycosyltransferase activity"/>
    <property type="evidence" value="ECO:0007669"/>
    <property type="project" value="InterPro"/>
</dbReference>
<keyword evidence="2" id="KW-0808">Transferase</keyword>
<dbReference type="Proteomes" id="UP000298602">
    <property type="component" value="Chromosome"/>
</dbReference>
<sequence>MNIAFYCPNKPLDHPDPSGDLAIAQGIHEALNRLGHDCREWARFRSRWFWEHPAGWIRAAAATARTLARSASWKPDLWLTYHTYYKAPDVIGPAVTRLLRIPYVLFQPIYSTKRRRDPRTRPGFYLNRAALRRACHAFTNNRKDVRGLDRILSPMSLTYLPPGIFPEAFTRDEEAGRRVRSTWGIQPGEPLLFCAARFRPGVKFRSLDFLLRSMNRLGRGHNRFRLVIAGDGPMEAELRKEAEELLPGKVLFAGKIPRRELFKYYSAADLFVFPGIGESLGMVYLEAQSCGCPVVALRNEGVSQVVEHQVTGFLLPQEDETAFSQAVRSLLEDSAARREMGRRAADFVRRERNLHVTYRTLSDRLNELAVTYRP</sequence>
<proteinExistence type="predicted"/>
<dbReference type="CDD" id="cd03801">
    <property type="entry name" value="GT4_PimA-like"/>
    <property type="match status" value="1"/>
</dbReference>
<reference evidence="2 3" key="2">
    <citation type="submission" date="2019-05" db="EMBL/GenBank/DDBJ databases">
        <authorList>
            <person name="Suflita J.M."/>
            <person name="Marks C.R."/>
        </authorList>
    </citation>
    <scope>NUCLEOTIDE SEQUENCE [LARGE SCALE GENOMIC DNA]</scope>
    <source>
        <strain evidence="2 3">ALDC</strain>
    </source>
</reference>
<feature type="domain" description="Glycosyl transferase family 1" evidence="1">
    <location>
        <begin position="182"/>
        <end position="345"/>
    </location>
</feature>
<keyword evidence="3" id="KW-1185">Reference proteome</keyword>
<evidence type="ECO:0000259" key="1">
    <source>
        <dbReference type="Pfam" id="PF00534"/>
    </source>
</evidence>